<proteinExistence type="predicted"/>
<protein>
    <recommendedName>
        <fullName evidence="3">Amidohydrolase</fullName>
    </recommendedName>
</protein>
<evidence type="ECO:0000313" key="2">
    <source>
        <dbReference type="Proteomes" id="UP000321606"/>
    </source>
</evidence>
<evidence type="ECO:0008006" key="3">
    <source>
        <dbReference type="Google" id="ProtNLM"/>
    </source>
</evidence>
<sequence length="39" mass="4944">MKEIQNLQKIFKKEFKWFHKHPELPLEKYETTKQIEEIL</sequence>
<dbReference type="AlphaFoldDB" id="A0A510JBT0"/>
<gene>
    <name evidence="1" type="ORF">JCM16774_0560</name>
</gene>
<dbReference type="EMBL" id="AP019822">
    <property type="protein sequence ID" value="BBM35635.1"/>
    <property type="molecule type" value="Genomic_DNA"/>
</dbReference>
<dbReference type="KEGG" id="lgo:JCM16774_0560"/>
<name>A0A510JBT0_9FUSO</name>
<reference evidence="1 2" key="1">
    <citation type="submission" date="2019-07" db="EMBL/GenBank/DDBJ databases">
        <title>Complete Genome Sequence of Leptotrichia goodfellowii Strain JCM 16774.</title>
        <authorList>
            <person name="Watanabe S."/>
            <person name="Cui L."/>
        </authorList>
    </citation>
    <scope>NUCLEOTIDE SEQUENCE [LARGE SCALE GENOMIC DNA]</scope>
    <source>
        <strain evidence="1 2">JCM16774</strain>
    </source>
</reference>
<dbReference type="STRING" id="714315.GCA_000516535_00560"/>
<organism evidence="1 2">
    <name type="scientific">Pseudoleptotrichia goodfellowii</name>
    <dbReference type="NCBI Taxonomy" id="157692"/>
    <lineage>
        <taxon>Bacteria</taxon>
        <taxon>Fusobacteriati</taxon>
        <taxon>Fusobacteriota</taxon>
        <taxon>Fusobacteriia</taxon>
        <taxon>Fusobacteriales</taxon>
        <taxon>Leptotrichiaceae</taxon>
        <taxon>Pseudoleptotrichia</taxon>
    </lineage>
</organism>
<evidence type="ECO:0000313" key="1">
    <source>
        <dbReference type="EMBL" id="BBM35635.1"/>
    </source>
</evidence>
<accession>A0A510JBT0</accession>
<dbReference type="Proteomes" id="UP000321606">
    <property type="component" value="Chromosome"/>
</dbReference>